<evidence type="ECO:0000313" key="2">
    <source>
        <dbReference type="Proteomes" id="UP000800040"/>
    </source>
</evidence>
<proteinExistence type="predicted"/>
<gene>
    <name evidence="1" type="ORF">BDW02DRAFT_241152</name>
</gene>
<reference evidence="1" key="1">
    <citation type="submission" date="2020-01" db="EMBL/GenBank/DDBJ databases">
        <authorList>
            <consortium name="DOE Joint Genome Institute"/>
            <person name="Haridas S."/>
            <person name="Albert R."/>
            <person name="Binder M."/>
            <person name="Bloem J."/>
            <person name="Labutti K."/>
            <person name="Salamov A."/>
            <person name="Andreopoulos B."/>
            <person name="Baker S.E."/>
            <person name="Barry K."/>
            <person name="Bills G."/>
            <person name="Bluhm B.H."/>
            <person name="Cannon C."/>
            <person name="Castanera R."/>
            <person name="Culley D.E."/>
            <person name="Daum C."/>
            <person name="Ezra D."/>
            <person name="Gonzalez J.B."/>
            <person name="Henrissat B."/>
            <person name="Kuo A."/>
            <person name="Liang C."/>
            <person name="Lipzen A."/>
            <person name="Lutzoni F."/>
            <person name="Magnuson J."/>
            <person name="Mondo S."/>
            <person name="Nolan M."/>
            <person name="Ohm R."/>
            <person name="Pangilinan J."/>
            <person name="Park H.-J."/>
            <person name="Ramirez L."/>
            <person name="Alfaro M."/>
            <person name="Sun H."/>
            <person name="Tritt A."/>
            <person name="Yoshinaga Y."/>
            <person name="Zwiers L.-H."/>
            <person name="Turgeon B.G."/>
            <person name="Goodwin S.B."/>
            <person name="Spatafora J.W."/>
            <person name="Crous P.W."/>
            <person name="Grigoriev I.V."/>
        </authorList>
    </citation>
    <scope>NUCLEOTIDE SEQUENCE</scope>
    <source>
        <strain evidence="1">P77</strain>
    </source>
</reference>
<keyword evidence="2" id="KW-1185">Reference proteome</keyword>
<dbReference type="EMBL" id="ML975274">
    <property type="protein sequence ID" value="KAF1836359.1"/>
    <property type="molecule type" value="Genomic_DNA"/>
</dbReference>
<dbReference type="AlphaFoldDB" id="A0A6A5KKG6"/>
<organism evidence="1 2">
    <name type="scientific">Decorospora gaudefroyi</name>
    <dbReference type="NCBI Taxonomy" id="184978"/>
    <lineage>
        <taxon>Eukaryota</taxon>
        <taxon>Fungi</taxon>
        <taxon>Dikarya</taxon>
        <taxon>Ascomycota</taxon>
        <taxon>Pezizomycotina</taxon>
        <taxon>Dothideomycetes</taxon>
        <taxon>Pleosporomycetidae</taxon>
        <taxon>Pleosporales</taxon>
        <taxon>Pleosporineae</taxon>
        <taxon>Pleosporaceae</taxon>
        <taxon>Decorospora</taxon>
    </lineage>
</organism>
<sequence length="96" mass="10591">MSALIPSFLYYTNSTYPSTSPTTSATAKRLALGTGHYPDTPSNTYITVEIFYLLRRIMHTSGSVGVLHTYLGIPTFEPARSVLHDLNAGITNTYHH</sequence>
<dbReference type="Proteomes" id="UP000800040">
    <property type="component" value="Unassembled WGS sequence"/>
</dbReference>
<name>A0A6A5KKG6_9PLEO</name>
<accession>A0A6A5KKG6</accession>
<evidence type="ECO:0000313" key="1">
    <source>
        <dbReference type="EMBL" id="KAF1836359.1"/>
    </source>
</evidence>
<protein>
    <submittedName>
        <fullName evidence="1">Uncharacterized protein</fullName>
    </submittedName>
</protein>